<dbReference type="Proteomes" id="UP000046395">
    <property type="component" value="Unassembled WGS sequence"/>
</dbReference>
<dbReference type="PRINTS" id="PR00633">
    <property type="entry name" value="RCCNDNSATION"/>
</dbReference>
<keyword evidence="2" id="KW-1185">Reference proteome</keyword>
<dbReference type="AlphaFoldDB" id="A0A5S6QIU4"/>
<reference evidence="3" key="1">
    <citation type="submission" date="2019-12" db="UniProtKB">
        <authorList>
            <consortium name="WormBaseParasite"/>
        </authorList>
    </citation>
    <scope>IDENTIFICATION</scope>
</reference>
<dbReference type="Gene3D" id="2.130.10.30">
    <property type="entry name" value="Regulator of chromosome condensation 1/beta-lactamase-inhibitor protein II"/>
    <property type="match status" value="1"/>
</dbReference>
<feature type="repeat" description="RCC1" evidence="1">
    <location>
        <begin position="189"/>
        <end position="240"/>
    </location>
</feature>
<dbReference type="PROSITE" id="PS50012">
    <property type="entry name" value="RCC1_3"/>
    <property type="match status" value="2"/>
</dbReference>
<evidence type="ECO:0000313" key="2">
    <source>
        <dbReference type="Proteomes" id="UP000046395"/>
    </source>
</evidence>
<dbReference type="SUPFAM" id="SSF50985">
    <property type="entry name" value="RCC1/BLIP-II"/>
    <property type="match status" value="1"/>
</dbReference>
<sequence length="367" mass="40709">MAATRIISTWFGVIHASGQKASVLNRMCDYSAVLSLVPENQAFIGCSFTRSAVYFVTDDGTVIRCNFTSKAITDIHVFCLETGEWEKDDSLVTVTSLPLPATRELLPHLGSFVIPVDNVDAQADFEYLLVCTDQRAYLVKQEEKRSRLYLIDSPNFNSVIHISMDVPEGRKIVRALAGYAFIMLLDSAGRLHSFGCGTRGELGHGSLESLTEPLSIQYFDGIRIVDIAVGGWHTLAVTEAGAVYAWGWNESGQLGLNRKECKVVDLPTVVPIREEDRPIAVACGSRHSLILSERNSLYAFGWNGYGQLDFSSLTAVRPNNDEKWAQLFVSDPTTAKRIKLLLSANDQSKNEVVIMFPFNLIRMLPFC</sequence>
<proteinExistence type="predicted"/>
<feature type="repeat" description="RCC1" evidence="1">
    <location>
        <begin position="241"/>
        <end position="294"/>
    </location>
</feature>
<dbReference type="Pfam" id="PF00415">
    <property type="entry name" value="RCC1"/>
    <property type="match status" value="2"/>
</dbReference>
<name>A0A5S6QIU4_TRIMR</name>
<dbReference type="WBParaSite" id="TMUE_2000007085.1">
    <property type="protein sequence ID" value="TMUE_2000007085.1"/>
    <property type="gene ID" value="WBGene00302623"/>
</dbReference>
<accession>A0A5S6QIU4</accession>
<dbReference type="InterPro" id="IPR000408">
    <property type="entry name" value="Reg_chr_condens"/>
</dbReference>
<organism evidence="2 3">
    <name type="scientific">Trichuris muris</name>
    <name type="common">Mouse whipworm</name>
    <dbReference type="NCBI Taxonomy" id="70415"/>
    <lineage>
        <taxon>Eukaryota</taxon>
        <taxon>Metazoa</taxon>
        <taxon>Ecdysozoa</taxon>
        <taxon>Nematoda</taxon>
        <taxon>Enoplea</taxon>
        <taxon>Dorylaimia</taxon>
        <taxon>Trichinellida</taxon>
        <taxon>Trichuridae</taxon>
        <taxon>Trichuris</taxon>
    </lineage>
</organism>
<dbReference type="PANTHER" id="PTHR46849">
    <property type="entry name" value="RCC1 DOMAIN-CONTAINING PROTEIN 1"/>
    <property type="match status" value="1"/>
</dbReference>
<dbReference type="PANTHER" id="PTHR46849:SF1">
    <property type="entry name" value="RCC1 DOMAIN-CONTAINING PROTEIN 1"/>
    <property type="match status" value="1"/>
</dbReference>
<dbReference type="InterPro" id="IPR052830">
    <property type="entry name" value="RCC1_domain-containing"/>
</dbReference>
<dbReference type="STRING" id="70415.A0A5S6QIU4"/>
<evidence type="ECO:0000313" key="3">
    <source>
        <dbReference type="WBParaSite" id="TMUE_2000007085.1"/>
    </source>
</evidence>
<protein>
    <submittedName>
        <fullName evidence="3">Uncharacterized protein</fullName>
    </submittedName>
</protein>
<evidence type="ECO:0000256" key="1">
    <source>
        <dbReference type="PROSITE-ProRule" id="PRU00235"/>
    </source>
</evidence>
<dbReference type="InterPro" id="IPR009091">
    <property type="entry name" value="RCC1/BLIP-II"/>
</dbReference>